<name>B9ICV6_POPTR</name>
<gene>
    <name evidence="4" type="ORF">POPTR_015G130200</name>
</gene>
<organism evidence="4 5">
    <name type="scientific">Populus trichocarpa</name>
    <name type="common">Western balsam poplar</name>
    <name type="synonym">Populus balsamifera subsp. trichocarpa</name>
    <dbReference type="NCBI Taxonomy" id="3694"/>
    <lineage>
        <taxon>Eukaryota</taxon>
        <taxon>Viridiplantae</taxon>
        <taxon>Streptophyta</taxon>
        <taxon>Embryophyta</taxon>
        <taxon>Tracheophyta</taxon>
        <taxon>Spermatophyta</taxon>
        <taxon>Magnoliopsida</taxon>
        <taxon>eudicotyledons</taxon>
        <taxon>Gunneridae</taxon>
        <taxon>Pentapetalae</taxon>
        <taxon>rosids</taxon>
        <taxon>fabids</taxon>
        <taxon>Malpighiales</taxon>
        <taxon>Salicaceae</taxon>
        <taxon>Saliceae</taxon>
        <taxon>Populus</taxon>
    </lineage>
</organism>
<dbReference type="InterPro" id="IPR015928">
    <property type="entry name" value="Aconitase/3IPM_dehydase_swvl"/>
</dbReference>
<feature type="region of interest" description="Disordered" evidence="1">
    <location>
        <begin position="190"/>
        <end position="235"/>
    </location>
</feature>
<keyword evidence="2" id="KW-0812">Transmembrane</keyword>
<dbReference type="InterPro" id="IPR006249">
    <property type="entry name" value="Aconitase/IRP2"/>
</dbReference>
<protein>
    <submittedName>
        <fullName evidence="4">Uncharacterized protein</fullName>
    </submittedName>
</protein>
<dbReference type="EMBL" id="CM009304">
    <property type="protein sequence ID" value="PNT01899.1"/>
    <property type="molecule type" value="Genomic_DNA"/>
</dbReference>
<feature type="chain" id="PRO_5019264140" evidence="3">
    <location>
        <begin position="23"/>
        <end position="235"/>
    </location>
</feature>
<dbReference type="HOGENOM" id="CLU_1181873_0_0_1"/>
<evidence type="ECO:0000256" key="2">
    <source>
        <dbReference type="SAM" id="Phobius"/>
    </source>
</evidence>
<dbReference type="InParanoid" id="B9ICV6"/>
<dbReference type="PANTHER" id="PTHR11670">
    <property type="entry name" value="ACONITASE/IRON-RESPONSIVE ELEMENT FAMILY MEMBER"/>
    <property type="match status" value="1"/>
</dbReference>
<proteinExistence type="predicted"/>
<dbReference type="Gene3D" id="6.10.190.10">
    <property type="match status" value="1"/>
</dbReference>
<dbReference type="Proteomes" id="UP000006729">
    <property type="component" value="Chromosome 15"/>
</dbReference>
<dbReference type="Gene3D" id="3.20.19.10">
    <property type="entry name" value="Aconitase, domain 4"/>
    <property type="match status" value="1"/>
</dbReference>
<dbReference type="eggNOG" id="KOG0452">
    <property type="taxonomic scope" value="Eukaryota"/>
</dbReference>
<evidence type="ECO:0000256" key="1">
    <source>
        <dbReference type="SAM" id="MobiDB-lite"/>
    </source>
</evidence>
<keyword evidence="2" id="KW-1133">Transmembrane helix</keyword>
<dbReference type="STRING" id="3694.B9ICV6"/>
<accession>B9ICV6</accession>
<dbReference type="AlphaFoldDB" id="B9ICV6"/>
<evidence type="ECO:0000313" key="5">
    <source>
        <dbReference type="Proteomes" id="UP000006729"/>
    </source>
</evidence>
<keyword evidence="2" id="KW-0472">Membrane</keyword>
<feature type="compositionally biased region" description="Polar residues" evidence="1">
    <location>
        <begin position="214"/>
        <end position="226"/>
    </location>
</feature>
<feature type="compositionally biased region" description="Acidic residues" evidence="1">
    <location>
        <begin position="191"/>
        <end position="213"/>
    </location>
</feature>
<evidence type="ECO:0000313" key="4">
    <source>
        <dbReference type="EMBL" id="PNT01899.1"/>
    </source>
</evidence>
<keyword evidence="5" id="KW-1185">Reference proteome</keyword>
<feature type="signal peptide" evidence="3">
    <location>
        <begin position="1"/>
        <end position="22"/>
    </location>
</feature>
<sequence>MARGFALLHQLLLPSLLPTLETQILHLGLHGVLVPIRWRQRICSISSWASYIGSTTISKCWTQNRRWKEDNFSGIFGRPMMKLLMLFIQVWCLIYIFEGTYQAITKGNPMWNQLSVTSGTLYAWDSKSTYIHEPPYFKSMTMSPPGPHGVNDAYCSLNFGDSIKADHISPAGSIHKDSPATRYLRHGTWSDLEEEEEEEEEHLDEEELEDDVQSVDSLSSTPTGVETPNVIDPCK</sequence>
<feature type="transmembrane region" description="Helical" evidence="2">
    <location>
        <begin position="83"/>
        <end position="104"/>
    </location>
</feature>
<keyword evidence="3" id="KW-0732">Signal</keyword>
<dbReference type="SUPFAM" id="SSF52016">
    <property type="entry name" value="LeuD/IlvD-like"/>
    <property type="match status" value="1"/>
</dbReference>
<evidence type="ECO:0000256" key="3">
    <source>
        <dbReference type="SAM" id="SignalP"/>
    </source>
</evidence>
<reference evidence="4 5" key="1">
    <citation type="journal article" date="2006" name="Science">
        <title>The genome of black cottonwood, Populus trichocarpa (Torr. &amp; Gray).</title>
        <authorList>
            <person name="Tuskan G.A."/>
            <person name="Difazio S."/>
            <person name="Jansson S."/>
            <person name="Bohlmann J."/>
            <person name="Grigoriev I."/>
            <person name="Hellsten U."/>
            <person name="Putnam N."/>
            <person name="Ralph S."/>
            <person name="Rombauts S."/>
            <person name="Salamov A."/>
            <person name="Schein J."/>
            <person name="Sterck L."/>
            <person name="Aerts A."/>
            <person name="Bhalerao R.R."/>
            <person name="Bhalerao R.P."/>
            <person name="Blaudez D."/>
            <person name="Boerjan W."/>
            <person name="Brun A."/>
            <person name="Brunner A."/>
            <person name="Busov V."/>
            <person name="Campbell M."/>
            <person name="Carlson J."/>
            <person name="Chalot M."/>
            <person name="Chapman J."/>
            <person name="Chen G.L."/>
            <person name="Cooper D."/>
            <person name="Coutinho P.M."/>
            <person name="Couturier J."/>
            <person name="Covert S."/>
            <person name="Cronk Q."/>
            <person name="Cunningham R."/>
            <person name="Davis J."/>
            <person name="Degroeve S."/>
            <person name="Dejardin A."/>
            <person name="Depamphilis C."/>
            <person name="Detter J."/>
            <person name="Dirks B."/>
            <person name="Dubchak I."/>
            <person name="Duplessis S."/>
            <person name="Ehlting J."/>
            <person name="Ellis B."/>
            <person name="Gendler K."/>
            <person name="Goodstein D."/>
            <person name="Gribskov M."/>
            <person name="Grimwood J."/>
            <person name="Groover A."/>
            <person name="Gunter L."/>
            <person name="Hamberger B."/>
            <person name="Heinze B."/>
            <person name="Helariutta Y."/>
            <person name="Henrissat B."/>
            <person name="Holligan D."/>
            <person name="Holt R."/>
            <person name="Huang W."/>
            <person name="Islam-Faridi N."/>
            <person name="Jones S."/>
            <person name="Jones-Rhoades M."/>
            <person name="Jorgensen R."/>
            <person name="Joshi C."/>
            <person name="Kangasjarvi J."/>
            <person name="Karlsson J."/>
            <person name="Kelleher C."/>
            <person name="Kirkpatrick R."/>
            <person name="Kirst M."/>
            <person name="Kohler A."/>
            <person name="Kalluri U."/>
            <person name="Larimer F."/>
            <person name="Leebens-Mack J."/>
            <person name="Leple J.C."/>
            <person name="Locascio P."/>
            <person name="Lou Y."/>
            <person name="Lucas S."/>
            <person name="Martin F."/>
            <person name="Montanini B."/>
            <person name="Napoli C."/>
            <person name="Nelson D.R."/>
            <person name="Nelson C."/>
            <person name="Nieminen K."/>
            <person name="Nilsson O."/>
            <person name="Pereda V."/>
            <person name="Peter G."/>
            <person name="Philippe R."/>
            <person name="Pilate G."/>
            <person name="Poliakov A."/>
            <person name="Razumovskaya J."/>
            <person name="Richardson P."/>
            <person name="Rinaldi C."/>
            <person name="Ritland K."/>
            <person name="Rouze P."/>
            <person name="Ryaboy D."/>
            <person name="Schmutz J."/>
            <person name="Schrader J."/>
            <person name="Segerman B."/>
            <person name="Shin H."/>
            <person name="Siddiqui A."/>
            <person name="Sterky F."/>
            <person name="Terry A."/>
            <person name="Tsai C.J."/>
            <person name="Uberbacher E."/>
            <person name="Unneberg P."/>
            <person name="Vahala J."/>
            <person name="Wall K."/>
            <person name="Wessler S."/>
            <person name="Yang G."/>
            <person name="Yin T."/>
            <person name="Douglas C."/>
            <person name="Marra M."/>
            <person name="Sandberg G."/>
            <person name="Van de Peer Y."/>
            <person name="Rokhsar D."/>
        </authorList>
    </citation>
    <scope>NUCLEOTIDE SEQUENCE [LARGE SCALE GENOMIC DNA]</scope>
    <source>
        <strain evidence="5">cv. Nisqually</strain>
    </source>
</reference>